<dbReference type="InParanoid" id="A0A317XJW3"/>
<protein>
    <submittedName>
        <fullName evidence="2">Uncharacterized protein</fullName>
    </submittedName>
</protein>
<feature type="compositionally biased region" description="Basic and acidic residues" evidence="1">
    <location>
        <begin position="65"/>
        <end position="94"/>
    </location>
</feature>
<dbReference type="OrthoDB" id="3358750at2759"/>
<dbReference type="AlphaFoldDB" id="A0A317XJW3"/>
<dbReference type="PANTHER" id="PTHR39475">
    <property type="entry name" value="CONIDIATION-SPECIFIC PROTEIN 6"/>
    <property type="match status" value="1"/>
</dbReference>
<dbReference type="Proteomes" id="UP000246740">
    <property type="component" value="Unassembled WGS sequence"/>
</dbReference>
<proteinExistence type="predicted"/>
<feature type="region of interest" description="Disordered" evidence="1">
    <location>
        <begin position="49"/>
        <end position="156"/>
    </location>
</feature>
<name>A0A317XJW3_9BASI</name>
<keyword evidence="3" id="KW-1185">Reference proteome</keyword>
<evidence type="ECO:0000313" key="2">
    <source>
        <dbReference type="EMBL" id="PWY98122.1"/>
    </source>
</evidence>
<reference evidence="2 3" key="1">
    <citation type="journal article" date="2018" name="Mol. Biol. Evol.">
        <title>Broad Genomic Sampling Reveals a Smut Pathogenic Ancestry of the Fungal Clade Ustilaginomycotina.</title>
        <authorList>
            <person name="Kijpornyongpan T."/>
            <person name="Mondo S.J."/>
            <person name="Barry K."/>
            <person name="Sandor L."/>
            <person name="Lee J."/>
            <person name="Lipzen A."/>
            <person name="Pangilinan J."/>
            <person name="LaButti K."/>
            <person name="Hainaut M."/>
            <person name="Henrissat B."/>
            <person name="Grigoriev I.V."/>
            <person name="Spatafora J.W."/>
            <person name="Aime M.C."/>
        </authorList>
    </citation>
    <scope>NUCLEOTIDE SEQUENCE [LARGE SCALE GENOMIC DNA]</scope>
    <source>
        <strain evidence="2 3">MCA 3645</strain>
    </source>
</reference>
<evidence type="ECO:0000313" key="3">
    <source>
        <dbReference type="Proteomes" id="UP000246740"/>
    </source>
</evidence>
<evidence type="ECO:0000256" key="1">
    <source>
        <dbReference type="SAM" id="MobiDB-lite"/>
    </source>
</evidence>
<dbReference type="EMBL" id="KZ819200">
    <property type="protein sequence ID" value="PWY98122.1"/>
    <property type="molecule type" value="Genomic_DNA"/>
</dbReference>
<dbReference type="PANTHER" id="PTHR39475:SF1">
    <property type="entry name" value="CONIDIATION-SPECIFIC PROTEIN 6"/>
    <property type="match status" value="1"/>
</dbReference>
<organism evidence="2 3">
    <name type="scientific">Testicularia cyperi</name>
    <dbReference type="NCBI Taxonomy" id="1882483"/>
    <lineage>
        <taxon>Eukaryota</taxon>
        <taxon>Fungi</taxon>
        <taxon>Dikarya</taxon>
        <taxon>Basidiomycota</taxon>
        <taxon>Ustilaginomycotina</taxon>
        <taxon>Ustilaginomycetes</taxon>
        <taxon>Ustilaginales</taxon>
        <taxon>Anthracoideaceae</taxon>
        <taxon>Testicularia</taxon>
    </lineage>
</organism>
<sequence>MSTQAQYETHTHAYKRRLGLLGLQSESTDGCTDFSYLFFFRCILLNVSSADGDQRNAPGPNADVGMHHTDDRKDHEKGQPESHQVTDAKDEKSLKNRLAQAGKEEAEKAKADKEKEDEKPTDAARKHGNEPSRGAKIDEQIEEEERKMLEAKGIKP</sequence>
<accession>A0A317XJW3</accession>
<gene>
    <name evidence="2" type="ORF">BCV70DRAFT_221159</name>
</gene>
<feature type="compositionally biased region" description="Basic and acidic residues" evidence="1">
    <location>
        <begin position="102"/>
        <end position="156"/>
    </location>
</feature>